<evidence type="ECO:0000313" key="6">
    <source>
        <dbReference type="EMBL" id="KAF3228529.1"/>
    </source>
</evidence>
<evidence type="ECO:0008006" key="9">
    <source>
        <dbReference type="Google" id="ProtNLM"/>
    </source>
</evidence>
<dbReference type="OrthoDB" id="5371399at2759"/>
<dbReference type="Proteomes" id="UP000614610">
    <property type="component" value="Unassembled WGS sequence"/>
</dbReference>
<feature type="chain" id="PRO_5041131365" description="Mid2 domain-containing protein" evidence="3">
    <location>
        <begin position="23"/>
        <end position="365"/>
    </location>
</feature>
<feature type="region of interest" description="Disordered" evidence="1">
    <location>
        <begin position="235"/>
        <end position="286"/>
    </location>
</feature>
<keyword evidence="2" id="KW-1133">Transmembrane helix</keyword>
<dbReference type="EMBL" id="JAABOE010000009">
    <property type="protein sequence ID" value="KAF3189098.1"/>
    <property type="molecule type" value="Genomic_DNA"/>
</dbReference>
<keyword evidence="2" id="KW-0812">Transmembrane</keyword>
<evidence type="ECO:0000313" key="8">
    <source>
        <dbReference type="Proteomes" id="UP000483672"/>
    </source>
</evidence>
<organism evidence="6 8">
    <name type="scientific">Orbilia oligospora</name>
    <name type="common">Nematode-trapping fungus</name>
    <name type="synonym">Arthrobotrys oligospora</name>
    <dbReference type="NCBI Taxonomy" id="2813651"/>
    <lineage>
        <taxon>Eukaryota</taxon>
        <taxon>Fungi</taxon>
        <taxon>Dikarya</taxon>
        <taxon>Ascomycota</taxon>
        <taxon>Pezizomycotina</taxon>
        <taxon>Orbiliomycetes</taxon>
        <taxon>Orbiliales</taxon>
        <taxon>Orbiliaceae</taxon>
        <taxon>Orbilia</taxon>
    </lineage>
</organism>
<dbReference type="EMBL" id="WIWT01000025">
    <property type="protein sequence ID" value="KAF3213511.1"/>
    <property type="molecule type" value="Genomic_DNA"/>
</dbReference>
<sequence>MSNTRLIAIPLALSQLIHLAAAQFATGFSYTQFETTPLATYSFAGSLTSFNPPADCTSGDLWTVNTEPLTITDGSTRQYIGSYFSAGCYSGGPSSCCPSSWRDTAYFTSTGGSCPPGYSRMPSVTEAFYTSGSIYYYPVISLQSGSSLAFPCCPTVSYTHTNAERVTGVLLPRAMLTSTLTISSTRGYIKILCNYLQDDNLEVYTESSTHYSIYYRYLANPIYIFDSDATQTSESTTIQTSTTSGSQPSSTPASPGTSVASSAAGPSNTAPPPPAPDAEQSGEKKSGLSTGAIAGIAVGVGVPIILVAIYLTYRLTRRRSEPMPSGSMWGSPNKPDIGAMEPGIMENPAEYGGIHAAGGGNKAYN</sequence>
<evidence type="ECO:0000256" key="2">
    <source>
        <dbReference type="SAM" id="Phobius"/>
    </source>
</evidence>
<accession>A0A6G1ME70</accession>
<comment type="caution">
    <text evidence="6">The sequence shown here is derived from an EMBL/GenBank/DDBJ whole genome shotgun (WGS) entry which is preliminary data.</text>
</comment>
<dbReference type="EMBL" id="WIPF01000015">
    <property type="protein sequence ID" value="KAF3228529.1"/>
    <property type="molecule type" value="Genomic_DNA"/>
</dbReference>
<dbReference type="AlphaFoldDB" id="A0A6G1ME70"/>
<reference evidence="7 8" key="1">
    <citation type="submission" date="2019-06" db="EMBL/GenBank/DDBJ databases">
        <authorList>
            <person name="Palmer J.M."/>
        </authorList>
    </citation>
    <scope>NUCLEOTIDE SEQUENCE [LARGE SCALE GENOMIC DNA]</scope>
    <source>
        <strain evidence="6 8">TWF191</strain>
        <strain evidence="5">TWF679</strain>
        <strain evidence="4 7">TWF788</strain>
    </source>
</reference>
<evidence type="ECO:0000313" key="4">
    <source>
        <dbReference type="EMBL" id="KAF3189098.1"/>
    </source>
</evidence>
<feature type="signal peptide" evidence="3">
    <location>
        <begin position="1"/>
        <end position="22"/>
    </location>
</feature>
<protein>
    <recommendedName>
        <fullName evidence="9">Mid2 domain-containing protein</fullName>
    </recommendedName>
</protein>
<dbReference type="Proteomes" id="UP000479691">
    <property type="component" value="Unassembled WGS sequence"/>
</dbReference>
<evidence type="ECO:0000256" key="1">
    <source>
        <dbReference type="SAM" id="MobiDB-lite"/>
    </source>
</evidence>
<name>A0A6G1ME70_ORBOL</name>
<evidence type="ECO:0000313" key="7">
    <source>
        <dbReference type="Proteomes" id="UP000479691"/>
    </source>
</evidence>
<evidence type="ECO:0000256" key="3">
    <source>
        <dbReference type="SAM" id="SignalP"/>
    </source>
</evidence>
<keyword evidence="2" id="KW-0472">Membrane</keyword>
<feature type="transmembrane region" description="Helical" evidence="2">
    <location>
        <begin position="292"/>
        <end position="313"/>
    </location>
</feature>
<gene>
    <name evidence="6" type="ORF">TWF191_002385</name>
    <name evidence="5" type="ORF">TWF679_005327</name>
    <name evidence="4" type="ORF">TWF788_011219</name>
</gene>
<dbReference type="Proteomes" id="UP000483672">
    <property type="component" value="Unassembled WGS sequence"/>
</dbReference>
<feature type="compositionally biased region" description="Low complexity" evidence="1">
    <location>
        <begin position="235"/>
        <end position="268"/>
    </location>
</feature>
<evidence type="ECO:0000313" key="5">
    <source>
        <dbReference type="EMBL" id="KAF3213511.1"/>
    </source>
</evidence>
<keyword evidence="3" id="KW-0732">Signal</keyword>
<proteinExistence type="predicted"/>